<dbReference type="RefSeq" id="WP_259312827.1">
    <property type="nucleotide sequence ID" value="NZ_CP087164.1"/>
</dbReference>
<dbReference type="EMBL" id="CP087164">
    <property type="protein sequence ID" value="UGS38812.1"/>
    <property type="molecule type" value="Genomic_DNA"/>
</dbReference>
<proteinExistence type="predicted"/>
<sequence>MYDDVEVFCLFMGYTRSGHSLVGTVLDAHPEAVVAHEGKIFAGDERKSLTGELRPFKRNKLFDYLVNRSARQAEQGHRGWRRDSSSTNLIPGASNGTYTKLRVIGTKRGQEPPMIWEKNPEIFDQLAQLTGAEIRLLHVYRNPWDNIASMGRFHGDRAIGKYFRRANIINRFQHESDVPMHHMALEDLVDDPEQEVRTMLEFYSLPVDDTFLAACRQRIDGKPSESRKEREWSEGAIEAVAKRMDRVPWLERYPKTPWE</sequence>
<dbReference type="InterPro" id="IPR027417">
    <property type="entry name" value="P-loop_NTPase"/>
</dbReference>
<keyword evidence="3" id="KW-1185">Reference proteome</keyword>
<dbReference type="GO" id="GO:0008476">
    <property type="term" value="F:protein-tyrosine sulfotransferase activity"/>
    <property type="evidence" value="ECO:0007669"/>
    <property type="project" value="InterPro"/>
</dbReference>
<evidence type="ECO:0000313" key="3">
    <source>
        <dbReference type="Proteomes" id="UP001162834"/>
    </source>
</evidence>
<name>A0A9E6Y3P0_9ACTN</name>
<dbReference type="InterPro" id="IPR026634">
    <property type="entry name" value="TPST-like"/>
</dbReference>
<dbReference type="AlphaFoldDB" id="A0A9E6Y3P0"/>
<evidence type="ECO:0000313" key="2">
    <source>
        <dbReference type="EMBL" id="UGS38812.1"/>
    </source>
</evidence>
<dbReference type="PANTHER" id="PTHR12788:SF8">
    <property type="entry name" value="PROTEIN-TYROSINE SULFOTRANSFERASE"/>
    <property type="match status" value="1"/>
</dbReference>
<dbReference type="SUPFAM" id="SSF52540">
    <property type="entry name" value="P-loop containing nucleoside triphosphate hydrolases"/>
    <property type="match status" value="1"/>
</dbReference>
<keyword evidence="1" id="KW-0808">Transferase</keyword>
<dbReference type="KEGG" id="sbae:DSM104329_05242"/>
<accession>A0A9E6Y3P0</accession>
<protein>
    <recommendedName>
        <fullName evidence="4">Sulfotransferase</fullName>
    </recommendedName>
</protein>
<dbReference type="PANTHER" id="PTHR12788">
    <property type="entry name" value="PROTEIN-TYROSINE SULFOTRANSFERASE 2"/>
    <property type="match status" value="1"/>
</dbReference>
<evidence type="ECO:0008006" key="4">
    <source>
        <dbReference type="Google" id="ProtNLM"/>
    </source>
</evidence>
<dbReference type="Proteomes" id="UP001162834">
    <property type="component" value="Chromosome"/>
</dbReference>
<organism evidence="2 3">
    <name type="scientific">Capillimicrobium parvum</name>
    <dbReference type="NCBI Taxonomy" id="2884022"/>
    <lineage>
        <taxon>Bacteria</taxon>
        <taxon>Bacillati</taxon>
        <taxon>Actinomycetota</taxon>
        <taxon>Thermoleophilia</taxon>
        <taxon>Solirubrobacterales</taxon>
        <taxon>Capillimicrobiaceae</taxon>
        <taxon>Capillimicrobium</taxon>
    </lineage>
</organism>
<gene>
    <name evidence="2" type="ORF">DSM104329_05242</name>
</gene>
<evidence type="ECO:0000256" key="1">
    <source>
        <dbReference type="ARBA" id="ARBA00022679"/>
    </source>
</evidence>
<dbReference type="Gene3D" id="3.40.50.300">
    <property type="entry name" value="P-loop containing nucleotide triphosphate hydrolases"/>
    <property type="match status" value="1"/>
</dbReference>
<dbReference type="Pfam" id="PF13469">
    <property type="entry name" value="Sulfotransfer_3"/>
    <property type="match status" value="1"/>
</dbReference>
<reference evidence="2" key="1">
    <citation type="journal article" date="2022" name="Int. J. Syst. Evol. Microbiol.">
        <title>Pseudomonas aegrilactucae sp. nov. and Pseudomonas morbosilactucae sp. nov., pathogens causing bacterial rot of lettuce in Japan.</title>
        <authorList>
            <person name="Sawada H."/>
            <person name="Fujikawa T."/>
            <person name="Satou M."/>
        </authorList>
    </citation>
    <scope>NUCLEOTIDE SEQUENCE</scope>
    <source>
        <strain evidence="2">0166_1</strain>
    </source>
</reference>